<dbReference type="Pfam" id="PF00512">
    <property type="entry name" value="HisKA"/>
    <property type="match status" value="1"/>
</dbReference>
<evidence type="ECO:0000256" key="5">
    <source>
        <dbReference type="ARBA" id="ARBA00022679"/>
    </source>
</evidence>
<dbReference type="EC" id="2.7.13.3" evidence="3"/>
<dbReference type="AlphaFoldDB" id="A0A840EZZ6"/>
<evidence type="ECO:0000313" key="10">
    <source>
        <dbReference type="EMBL" id="MBB4137202.1"/>
    </source>
</evidence>
<evidence type="ECO:0000313" key="11">
    <source>
        <dbReference type="Proteomes" id="UP000551501"/>
    </source>
</evidence>
<reference evidence="10 11" key="1">
    <citation type="submission" date="2020-08" db="EMBL/GenBank/DDBJ databases">
        <title>Sequencing the genomes of 1000 actinobacteria strains.</title>
        <authorList>
            <person name="Klenk H.-P."/>
        </authorList>
    </citation>
    <scope>NUCLEOTIDE SEQUENCE [LARGE SCALE GENOMIC DNA]</scope>
    <source>
        <strain evidence="10 11">DSM 45298</strain>
    </source>
</reference>
<accession>A0A840EZZ6</accession>
<keyword evidence="7" id="KW-0902">Two-component regulatory system</keyword>
<evidence type="ECO:0000256" key="1">
    <source>
        <dbReference type="ARBA" id="ARBA00000085"/>
    </source>
</evidence>
<protein>
    <recommendedName>
        <fullName evidence="3">histidine kinase</fullName>
        <ecNumber evidence="3">2.7.13.3</ecNumber>
    </recommendedName>
</protein>
<dbReference type="InterPro" id="IPR036097">
    <property type="entry name" value="HisK_dim/P_sf"/>
</dbReference>
<dbReference type="Pfam" id="PF02518">
    <property type="entry name" value="HATPase_c"/>
    <property type="match status" value="1"/>
</dbReference>
<keyword evidence="5" id="KW-0808">Transferase</keyword>
<keyword evidence="8" id="KW-1133">Transmembrane helix</keyword>
<gene>
    <name evidence="10" type="ORF">BKA16_003754</name>
</gene>
<dbReference type="InterPro" id="IPR036890">
    <property type="entry name" value="HATPase_C_sf"/>
</dbReference>
<dbReference type="EMBL" id="JACIFP010000001">
    <property type="protein sequence ID" value="MBB4137202.1"/>
    <property type="molecule type" value="Genomic_DNA"/>
</dbReference>
<feature type="transmembrane region" description="Helical" evidence="8">
    <location>
        <begin position="72"/>
        <end position="92"/>
    </location>
</feature>
<dbReference type="GO" id="GO:0005886">
    <property type="term" value="C:plasma membrane"/>
    <property type="evidence" value="ECO:0007669"/>
    <property type="project" value="UniProtKB-SubCell"/>
</dbReference>
<evidence type="ECO:0000256" key="2">
    <source>
        <dbReference type="ARBA" id="ARBA00004236"/>
    </source>
</evidence>
<dbReference type="SUPFAM" id="SSF55874">
    <property type="entry name" value="ATPase domain of HSP90 chaperone/DNA topoisomerase II/histidine kinase"/>
    <property type="match status" value="1"/>
</dbReference>
<evidence type="ECO:0000256" key="8">
    <source>
        <dbReference type="SAM" id="Phobius"/>
    </source>
</evidence>
<comment type="subcellular location">
    <subcellularLocation>
        <location evidence="2">Cell membrane</location>
    </subcellularLocation>
</comment>
<evidence type="ECO:0000256" key="6">
    <source>
        <dbReference type="ARBA" id="ARBA00022777"/>
    </source>
</evidence>
<dbReference type="Proteomes" id="UP000551501">
    <property type="component" value="Unassembled WGS sequence"/>
</dbReference>
<proteinExistence type="predicted"/>
<dbReference type="SMART" id="SM00387">
    <property type="entry name" value="HATPase_c"/>
    <property type="match status" value="1"/>
</dbReference>
<dbReference type="PROSITE" id="PS50109">
    <property type="entry name" value="HIS_KIN"/>
    <property type="match status" value="1"/>
</dbReference>
<evidence type="ECO:0000256" key="3">
    <source>
        <dbReference type="ARBA" id="ARBA00012438"/>
    </source>
</evidence>
<dbReference type="PANTHER" id="PTHR43711">
    <property type="entry name" value="TWO-COMPONENT HISTIDINE KINASE"/>
    <property type="match status" value="1"/>
</dbReference>
<name>A0A840EZZ6_9ACTN</name>
<evidence type="ECO:0000259" key="9">
    <source>
        <dbReference type="PROSITE" id="PS50109"/>
    </source>
</evidence>
<dbReference type="PRINTS" id="PR00344">
    <property type="entry name" value="BCTRLSENSOR"/>
</dbReference>
<dbReference type="Gene3D" id="3.30.565.10">
    <property type="entry name" value="Histidine kinase-like ATPase, C-terminal domain"/>
    <property type="match status" value="1"/>
</dbReference>
<sequence>MLALPDIGLIALTTAICTAVVMLVAAGVLRLNRRGRVAAQFAVVVCAAVASIVSSVLAVMVEMFLSTHDLTVLVWVVAIATLVSLVATWAMVSRAVSVSVGRLAESARHIAAGAVIEPADPGWREFNDLHARLVDASEQLALARGEVEKLDQARRQFFAWISHDLRTPLAGIRAMSEAIDDGVAPEPGAYIRTIRTRVDTLTDLVDDLFALSTLQSGTLRLERELVPLLDLVSDAVVDVRDAAASRGIRIEHRDIEGHMLWADPRELSRAVGNLLANAVRHAPAGSDVLVTASHRGDDHLIVSVLDQGPGVASEDLGRMFDVGWRAGSARTVDSDSPTGPGAGLGLAIVRGIAEAHGGGVGARHVADGFEMSIVLPVGEPAAGMR</sequence>
<feature type="transmembrane region" description="Helical" evidence="8">
    <location>
        <begin position="6"/>
        <end position="29"/>
    </location>
</feature>
<keyword evidence="6 10" id="KW-0418">Kinase</keyword>
<keyword evidence="11" id="KW-1185">Reference proteome</keyword>
<dbReference type="InterPro" id="IPR005467">
    <property type="entry name" value="His_kinase_dom"/>
</dbReference>
<dbReference type="InterPro" id="IPR003661">
    <property type="entry name" value="HisK_dim/P_dom"/>
</dbReference>
<dbReference type="PANTHER" id="PTHR43711:SF1">
    <property type="entry name" value="HISTIDINE KINASE 1"/>
    <property type="match status" value="1"/>
</dbReference>
<organism evidence="10 11">
    <name type="scientific">Gordonia humi</name>
    <dbReference type="NCBI Taxonomy" id="686429"/>
    <lineage>
        <taxon>Bacteria</taxon>
        <taxon>Bacillati</taxon>
        <taxon>Actinomycetota</taxon>
        <taxon>Actinomycetes</taxon>
        <taxon>Mycobacteriales</taxon>
        <taxon>Gordoniaceae</taxon>
        <taxon>Gordonia</taxon>
    </lineage>
</organism>
<evidence type="ECO:0000256" key="7">
    <source>
        <dbReference type="ARBA" id="ARBA00023012"/>
    </source>
</evidence>
<keyword evidence="8" id="KW-0812">Transmembrane</keyword>
<dbReference type="CDD" id="cd00082">
    <property type="entry name" value="HisKA"/>
    <property type="match status" value="1"/>
</dbReference>
<feature type="domain" description="Histidine kinase" evidence="9">
    <location>
        <begin position="160"/>
        <end position="379"/>
    </location>
</feature>
<dbReference type="SMART" id="SM00388">
    <property type="entry name" value="HisKA"/>
    <property type="match status" value="1"/>
</dbReference>
<feature type="transmembrane region" description="Helical" evidence="8">
    <location>
        <begin position="41"/>
        <end position="60"/>
    </location>
</feature>
<dbReference type="InterPro" id="IPR050736">
    <property type="entry name" value="Sensor_HK_Regulatory"/>
</dbReference>
<evidence type="ECO:0000256" key="4">
    <source>
        <dbReference type="ARBA" id="ARBA00022553"/>
    </source>
</evidence>
<keyword evidence="4" id="KW-0597">Phosphoprotein</keyword>
<dbReference type="CDD" id="cd00075">
    <property type="entry name" value="HATPase"/>
    <property type="match status" value="1"/>
</dbReference>
<dbReference type="InterPro" id="IPR004358">
    <property type="entry name" value="Sig_transdc_His_kin-like_C"/>
</dbReference>
<comment type="catalytic activity">
    <reaction evidence="1">
        <text>ATP + protein L-histidine = ADP + protein N-phospho-L-histidine.</text>
        <dbReference type="EC" id="2.7.13.3"/>
    </reaction>
</comment>
<dbReference type="SUPFAM" id="SSF47384">
    <property type="entry name" value="Homodimeric domain of signal transducing histidine kinase"/>
    <property type="match status" value="1"/>
</dbReference>
<dbReference type="RefSeq" id="WP_183372086.1">
    <property type="nucleotide sequence ID" value="NZ_BAABHL010000126.1"/>
</dbReference>
<comment type="caution">
    <text evidence="10">The sequence shown here is derived from an EMBL/GenBank/DDBJ whole genome shotgun (WGS) entry which is preliminary data.</text>
</comment>
<dbReference type="Gene3D" id="1.10.287.130">
    <property type="match status" value="1"/>
</dbReference>
<dbReference type="GO" id="GO:0000155">
    <property type="term" value="F:phosphorelay sensor kinase activity"/>
    <property type="evidence" value="ECO:0007669"/>
    <property type="project" value="InterPro"/>
</dbReference>
<dbReference type="InterPro" id="IPR003594">
    <property type="entry name" value="HATPase_dom"/>
</dbReference>
<keyword evidence="8" id="KW-0472">Membrane</keyword>